<dbReference type="EMBL" id="GBXM01017509">
    <property type="protein sequence ID" value="JAH91068.1"/>
    <property type="molecule type" value="Transcribed_RNA"/>
</dbReference>
<dbReference type="AlphaFoldDB" id="A0A0E9WNM8"/>
<name>A0A0E9WNM8_ANGAN</name>
<reference evidence="1" key="1">
    <citation type="submission" date="2014-11" db="EMBL/GenBank/DDBJ databases">
        <authorList>
            <person name="Amaro Gonzalez C."/>
        </authorList>
    </citation>
    <scope>NUCLEOTIDE SEQUENCE</scope>
</reference>
<protein>
    <submittedName>
        <fullName evidence="1">Uncharacterized protein</fullName>
    </submittedName>
</protein>
<reference evidence="1" key="2">
    <citation type="journal article" date="2015" name="Fish Shellfish Immunol.">
        <title>Early steps in the European eel (Anguilla anguilla)-Vibrio vulnificus interaction in the gills: Role of the RtxA13 toxin.</title>
        <authorList>
            <person name="Callol A."/>
            <person name="Pajuelo D."/>
            <person name="Ebbesson L."/>
            <person name="Teles M."/>
            <person name="MacKenzie S."/>
            <person name="Amaro C."/>
        </authorList>
    </citation>
    <scope>NUCLEOTIDE SEQUENCE</scope>
</reference>
<evidence type="ECO:0000313" key="1">
    <source>
        <dbReference type="EMBL" id="JAH91068.1"/>
    </source>
</evidence>
<proteinExistence type="predicted"/>
<organism evidence="1">
    <name type="scientific">Anguilla anguilla</name>
    <name type="common">European freshwater eel</name>
    <name type="synonym">Muraena anguilla</name>
    <dbReference type="NCBI Taxonomy" id="7936"/>
    <lineage>
        <taxon>Eukaryota</taxon>
        <taxon>Metazoa</taxon>
        <taxon>Chordata</taxon>
        <taxon>Craniata</taxon>
        <taxon>Vertebrata</taxon>
        <taxon>Euteleostomi</taxon>
        <taxon>Actinopterygii</taxon>
        <taxon>Neopterygii</taxon>
        <taxon>Teleostei</taxon>
        <taxon>Anguilliformes</taxon>
        <taxon>Anguillidae</taxon>
        <taxon>Anguilla</taxon>
    </lineage>
</organism>
<accession>A0A0E9WNM8</accession>
<sequence length="50" mass="5823">MQQSNMLLKTPGTLPVRYKYSTPHLSKNRQTLQVLFKANKSKSVVYQQIK</sequence>